<evidence type="ECO:0000313" key="1">
    <source>
        <dbReference type="EMBL" id="MDT0675454.1"/>
    </source>
</evidence>
<gene>
    <name evidence="1" type="ORF">RM539_02520</name>
</gene>
<organism evidence="1 2">
    <name type="scientific">Autumnicola musiva</name>
    <dbReference type="NCBI Taxonomy" id="3075589"/>
    <lineage>
        <taxon>Bacteria</taxon>
        <taxon>Pseudomonadati</taxon>
        <taxon>Bacteroidota</taxon>
        <taxon>Flavobacteriia</taxon>
        <taxon>Flavobacteriales</taxon>
        <taxon>Flavobacteriaceae</taxon>
        <taxon>Autumnicola</taxon>
    </lineage>
</organism>
<dbReference type="RefSeq" id="WP_311501926.1">
    <property type="nucleotide sequence ID" value="NZ_JAVRHK010000002.1"/>
</dbReference>
<keyword evidence="2" id="KW-1185">Reference proteome</keyword>
<accession>A0ABU3D235</accession>
<comment type="caution">
    <text evidence="1">The sequence shown here is derived from an EMBL/GenBank/DDBJ whole genome shotgun (WGS) entry which is preliminary data.</text>
</comment>
<evidence type="ECO:0000313" key="2">
    <source>
        <dbReference type="Proteomes" id="UP001262582"/>
    </source>
</evidence>
<proteinExistence type="predicted"/>
<sequence length="55" mass="6493">MKLNFRMNNPGDIDNSWEVEIVMPWEVLTEASNSGEIPVNYFWRMNFSRVMGPRS</sequence>
<name>A0ABU3D235_9FLAO</name>
<dbReference type="Proteomes" id="UP001262582">
    <property type="component" value="Unassembled WGS sequence"/>
</dbReference>
<dbReference type="EMBL" id="JAVRHK010000002">
    <property type="protein sequence ID" value="MDT0675454.1"/>
    <property type="molecule type" value="Genomic_DNA"/>
</dbReference>
<reference evidence="1 2" key="1">
    <citation type="submission" date="2023-09" db="EMBL/GenBank/DDBJ databases">
        <authorList>
            <person name="Rey-Velasco X."/>
        </authorList>
    </citation>
    <scope>NUCLEOTIDE SEQUENCE [LARGE SCALE GENOMIC DNA]</scope>
    <source>
        <strain evidence="1 2">F117</strain>
    </source>
</reference>
<protein>
    <submittedName>
        <fullName evidence="1">Uncharacterized protein</fullName>
    </submittedName>
</protein>
<dbReference type="Gene3D" id="2.60.40.1190">
    <property type="match status" value="1"/>
</dbReference>